<dbReference type="OrthoDB" id="5829325at2"/>
<name>A0A2T3N497_9GAMM</name>
<organism evidence="1 2">
    <name type="scientific">Photobacterium lipolyticum</name>
    <dbReference type="NCBI Taxonomy" id="266810"/>
    <lineage>
        <taxon>Bacteria</taxon>
        <taxon>Pseudomonadati</taxon>
        <taxon>Pseudomonadota</taxon>
        <taxon>Gammaproteobacteria</taxon>
        <taxon>Vibrionales</taxon>
        <taxon>Vibrionaceae</taxon>
        <taxon>Photobacterium</taxon>
    </lineage>
</organism>
<protein>
    <recommendedName>
        <fullName evidence="3">DUF4382 domain-containing protein</fullName>
    </recommendedName>
</protein>
<proteinExistence type="predicted"/>
<gene>
    <name evidence="1" type="ORF">C9I89_00700</name>
</gene>
<reference evidence="1 2" key="1">
    <citation type="submission" date="2018-03" db="EMBL/GenBank/DDBJ databases">
        <title>Whole genome sequencing of Histamine producing bacteria.</title>
        <authorList>
            <person name="Butler K."/>
        </authorList>
    </citation>
    <scope>NUCLEOTIDE SEQUENCE [LARGE SCALE GENOMIC DNA]</scope>
    <source>
        <strain evidence="1 2">DSM 16190</strain>
    </source>
</reference>
<keyword evidence="2" id="KW-1185">Reference proteome</keyword>
<dbReference type="PROSITE" id="PS51257">
    <property type="entry name" value="PROKAR_LIPOPROTEIN"/>
    <property type="match status" value="1"/>
</dbReference>
<evidence type="ECO:0000313" key="2">
    <source>
        <dbReference type="Proteomes" id="UP000240904"/>
    </source>
</evidence>
<evidence type="ECO:0000313" key="1">
    <source>
        <dbReference type="EMBL" id="PSW07272.1"/>
    </source>
</evidence>
<evidence type="ECO:0008006" key="3">
    <source>
        <dbReference type="Google" id="ProtNLM"/>
    </source>
</evidence>
<dbReference type="RefSeq" id="WP_107281425.1">
    <property type="nucleotide sequence ID" value="NZ_PYMC01000001.1"/>
</dbReference>
<dbReference type="EMBL" id="PYMC01000001">
    <property type="protein sequence ID" value="PSW07272.1"/>
    <property type="molecule type" value="Genomic_DNA"/>
</dbReference>
<sequence length="335" mass="36398">MKKIILMVLTMFVVAGCGGSSGDTELDLTLSSSDTGEPGLVSDPVPISVDVVVPPTEVPDQDELQACIAIDAISVTDLAGTVTEWTTRSMNDPEGINNNSQQCIPADSEIPIDSDGYPKFIVIDLHDLTGIDIVQLLTDQLVTAGEYTSMSLSILQGSYGDFYDTPYCHIGNLVDKHKMEIADELTFDGLNINIDVPTTYTMSFDLRSMLQLIENVYYMKNQGLSLVDNSLAGVIYGDVDPATCDTSDNAYVYLYHTDGSGYGDLGSINAPVKTAKVIDNKYSMKYVPEGTYDVVLACNASVDLPNQIDLDIDLDAESMHEDQSVHGGEEYYKPF</sequence>
<dbReference type="AlphaFoldDB" id="A0A2T3N497"/>
<accession>A0A2T3N497</accession>
<dbReference type="Proteomes" id="UP000240904">
    <property type="component" value="Unassembled WGS sequence"/>
</dbReference>
<comment type="caution">
    <text evidence="1">The sequence shown here is derived from an EMBL/GenBank/DDBJ whole genome shotgun (WGS) entry which is preliminary data.</text>
</comment>